<accession>A0A7T0PWJ5</accession>
<dbReference type="Gene3D" id="1.10.260.40">
    <property type="entry name" value="lambda repressor-like DNA-binding domains"/>
    <property type="match status" value="1"/>
</dbReference>
<dbReference type="SMART" id="SM00530">
    <property type="entry name" value="HTH_XRE"/>
    <property type="match status" value="1"/>
</dbReference>
<reference evidence="2 3" key="1">
    <citation type="submission" date="2020-11" db="EMBL/GenBank/DDBJ databases">
        <title>Actinomyces sp. ZJ750.</title>
        <authorList>
            <person name="Zhou J."/>
        </authorList>
    </citation>
    <scope>NUCLEOTIDE SEQUENCE [LARGE SCALE GENOMIC DNA]</scope>
    <source>
        <strain evidence="2 3">ZJ750</strain>
    </source>
</reference>
<dbReference type="Pfam" id="PF13560">
    <property type="entry name" value="HTH_31"/>
    <property type="match status" value="1"/>
</dbReference>
<dbReference type="RefSeq" id="WP_166854811.1">
    <property type="nucleotide sequence ID" value="NZ_CP063989.1"/>
</dbReference>
<dbReference type="SUPFAM" id="SSF47413">
    <property type="entry name" value="lambda repressor-like DNA-binding domains"/>
    <property type="match status" value="1"/>
</dbReference>
<dbReference type="InterPro" id="IPR010982">
    <property type="entry name" value="Lambda_DNA-bd_dom_sf"/>
</dbReference>
<dbReference type="CDD" id="cd00093">
    <property type="entry name" value="HTH_XRE"/>
    <property type="match status" value="1"/>
</dbReference>
<evidence type="ECO:0000313" key="2">
    <source>
        <dbReference type="EMBL" id="QPL04600.1"/>
    </source>
</evidence>
<feature type="domain" description="HTH cro/C1-type" evidence="1">
    <location>
        <begin position="14"/>
        <end position="68"/>
    </location>
</feature>
<organism evidence="2 3">
    <name type="scientific">Actinomyces respiraculi</name>
    <dbReference type="NCBI Taxonomy" id="2744574"/>
    <lineage>
        <taxon>Bacteria</taxon>
        <taxon>Bacillati</taxon>
        <taxon>Actinomycetota</taxon>
        <taxon>Actinomycetes</taxon>
        <taxon>Actinomycetales</taxon>
        <taxon>Actinomycetaceae</taxon>
        <taxon>Actinomyces</taxon>
    </lineage>
</organism>
<keyword evidence="3" id="KW-1185">Reference proteome</keyword>
<sequence length="300" mass="33602">MFHDPYDPAIGEDMRDRRRQLGLSVQQMAQLAGVTEQTWRNYEAGRTQVRGDKQEQVWDALGWHLPTWEERIALTGIYDDAPTDDLGVPPWDKIPTMLAVAYSPLLASTLGERAARCFALGSFLYHQAVEENLRDLALLPRGAHLGLLDESHIADTLPALWLTRYDYEFVFQMRAVAMDLTRRLHDGAPAPAEPLVRSMAEALVLHDILALGAVIASHDLLIEDNTTVEEEEWEGWVDSLCGPDQPVHWLIATALVPPPNAPEHIDNWFAALERPYVPNWTAKATKSDGGATVTNISNRR</sequence>
<dbReference type="PROSITE" id="PS50943">
    <property type="entry name" value="HTH_CROC1"/>
    <property type="match status" value="1"/>
</dbReference>
<proteinExistence type="predicted"/>
<dbReference type="InterPro" id="IPR001387">
    <property type="entry name" value="Cro/C1-type_HTH"/>
</dbReference>
<dbReference type="GO" id="GO:0003677">
    <property type="term" value="F:DNA binding"/>
    <property type="evidence" value="ECO:0007669"/>
    <property type="project" value="InterPro"/>
</dbReference>
<dbReference type="AlphaFoldDB" id="A0A7T0PWJ5"/>
<name>A0A7T0PWJ5_9ACTO</name>
<evidence type="ECO:0000313" key="3">
    <source>
        <dbReference type="Proteomes" id="UP000594637"/>
    </source>
</evidence>
<protein>
    <submittedName>
        <fullName evidence="2">Helix-turn-helix transcriptional regulator</fullName>
    </submittedName>
</protein>
<evidence type="ECO:0000259" key="1">
    <source>
        <dbReference type="PROSITE" id="PS50943"/>
    </source>
</evidence>
<dbReference type="KEGG" id="arep:ID810_07285"/>
<dbReference type="EMBL" id="CP063989">
    <property type="protein sequence ID" value="QPL04600.1"/>
    <property type="molecule type" value="Genomic_DNA"/>
</dbReference>
<dbReference type="Proteomes" id="UP000594637">
    <property type="component" value="Chromosome"/>
</dbReference>
<gene>
    <name evidence="2" type="ORF">ID810_07285</name>
</gene>